<reference evidence="1 2" key="1">
    <citation type="submission" date="2019-08" db="EMBL/GenBank/DDBJ databases">
        <title>Genone of Arthrobacter echini P9.</title>
        <authorList>
            <person name="Bowman J.P."/>
        </authorList>
    </citation>
    <scope>NUCLEOTIDE SEQUENCE [LARGE SCALE GENOMIC DNA]</scope>
    <source>
        <strain evidence="1 2">P9</strain>
    </source>
</reference>
<dbReference type="RefSeq" id="WP_148599680.1">
    <property type="nucleotide sequence ID" value="NZ_VSLD01000001.1"/>
</dbReference>
<gene>
    <name evidence="1" type="ORF">FQ377_02705</name>
</gene>
<name>A0A5D0XUM8_9MICC</name>
<sequence>MPALTCPLIPLDAVRVGEVTIVPDAARPVAAIIAADSTVGWVVWPDAPMPDGAIGEARLWPTSTGAWLVYTAEDDDDPELCRQSSAVFITAQGVGAACNLGVGHLVGADDGGLWVGAWSASRPVLEDDDEESWEADLERQRHAVDTWTDRLELNGVDGIEWPLAPVTEEARSLAITRIRARFEGLGDPYLLWTSDDHVVRRSPSEYRAVEVVESGEWPGTEIIVSFEHRRVHDLRLRRRYRVFDDAGRPRTWAYATVHLEEDIATGAVPPRSAAVDGVLEV</sequence>
<keyword evidence="2" id="KW-1185">Reference proteome</keyword>
<organism evidence="1 2">
    <name type="scientific">Arthrobacter echini</name>
    <dbReference type="NCBI Taxonomy" id="1529066"/>
    <lineage>
        <taxon>Bacteria</taxon>
        <taxon>Bacillati</taxon>
        <taxon>Actinomycetota</taxon>
        <taxon>Actinomycetes</taxon>
        <taxon>Micrococcales</taxon>
        <taxon>Micrococcaceae</taxon>
        <taxon>Arthrobacter</taxon>
    </lineage>
</organism>
<dbReference type="Proteomes" id="UP000323410">
    <property type="component" value="Unassembled WGS sequence"/>
</dbReference>
<dbReference type="EMBL" id="VSLD01000001">
    <property type="protein sequence ID" value="TYD00378.1"/>
    <property type="molecule type" value="Genomic_DNA"/>
</dbReference>
<proteinExistence type="predicted"/>
<comment type="caution">
    <text evidence="1">The sequence shown here is derived from an EMBL/GenBank/DDBJ whole genome shotgun (WGS) entry which is preliminary data.</text>
</comment>
<evidence type="ECO:0000313" key="1">
    <source>
        <dbReference type="EMBL" id="TYD00378.1"/>
    </source>
</evidence>
<protein>
    <submittedName>
        <fullName evidence="1">Uncharacterized protein</fullName>
    </submittedName>
</protein>
<evidence type="ECO:0000313" key="2">
    <source>
        <dbReference type="Proteomes" id="UP000323410"/>
    </source>
</evidence>
<dbReference type="OrthoDB" id="4918285at2"/>
<dbReference type="AlphaFoldDB" id="A0A5D0XUM8"/>
<accession>A0A5D0XUM8</accession>